<dbReference type="Proteomes" id="UP000199385">
    <property type="component" value="Chromosome I"/>
</dbReference>
<keyword evidence="1" id="KW-0732">Signal</keyword>
<evidence type="ECO:0000256" key="1">
    <source>
        <dbReference type="SAM" id="SignalP"/>
    </source>
</evidence>
<evidence type="ECO:0000313" key="2">
    <source>
        <dbReference type="EMBL" id="SBT47996.1"/>
    </source>
</evidence>
<reference evidence="3" key="1">
    <citation type="submission" date="2016-06" db="EMBL/GenBank/DDBJ databases">
        <authorList>
            <person name="Varghese N."/>
            <person name="Submissions Spin"/>
        </authorList>
    </citation>
    <scope>NUCLEOTIDE SEQUENCE [LARGE SCALE GENOMIC DNA]</scope>
    <source>
        <strain evidence="3">DSM 44815</strain>
    </source>
</reference>
<name>A0A1A8ZVY1_9ACTN</name>
<accession>A0A1A8ZVY1</accession>
<dbReference type="RefSeq" id="WP_091666311.1">
    <property type="nucleotide sequence ID" value="NZ_LT594323.1"/>
</dbReference>
<protein>
    <submittedName>
        <fullName evidence="2">Uncharacterized protein</fullName>
    </submittedName>
</protein>
<organism evidence="2 3">
    <name type="scientific">Micromonospora auratinigra</name>
    <dbReference type="NCBI Taxonomy" id="261654"/>
    <lineage>
        <taxon>Bacteria</taxon>
        <taxon>Bacillati</taxon>
        <taxon>Actinomycetota</taxon>
        <taxon>Actinomycetes</taxon>
        <taxon>Micromonosporales</taxon>
        <taxon>Micromonosporaceae</taxon>
        <taxon>Micromonospora</taxon>
    </lineage>
</organism>
<dbReference type="OrthoDB" id="3404025at2"/>
<evidence type="ECO:0000313" key="3">
    <source>
        <dbReference type="Proteomes" id="UP000199385"/>
    </source>
</evidence>
<dbReference type="PATRIC" id="fig|261654.4.peg.3982"/>
<sequence>MNTTITRRLLAGALGAGLALLGAAAPAAAAPGDSSVSVGRLVLDPTDRGYAGSLPVTVTYRGAQAGYLDLAITEPVPGAFVATTPSDPCFFSAPKPVRTIYCSVPGGALQPGERRRFSVDFRVLTTTRPYAMATPGGRVAVTTGDANPANDTADVTALFRSTTGSLDDPRPYVRDTRTHASVAAAGPVVLARQEDGTWSGRLPVTVRVDGDAAHDAYWLTPTLPAGVEVVGTEPAAMCGADCEVPGGQFMPGEERTVTLLLRASADVAPGDLGPGSVRLFAVFGWGDELADVDPTDNTATFYVTAAAG</sequence>
<dbReference type="PROSITE" id="PS51318">
    <property type="entry name" value="TAT"/>
    <property type="match status" value="1"/>
</dbReference>
<feature type="chain" id="PRO_5008383011" evidence="1">
    <location>
        <begin position="30"/>
        <end position="308"/>
    </location>
</feature>
<proteinExistence type="predicted"/>
<gene>
    <name evidence="2" type="ORF">GA0070611_3920</name>
</gene>
<feature type="signal peptide" evidence="1">
    <location>
        <begin position="1"/>
        <end position="29"/>
    </location>
</feature>
<dbReference type="STRING" id="261654.GA0070611_3920"/>
<dbReference type="InterPro" id="IPR006311">
    <property type="entry name" value="TAT_signal"/>
</dbReference>
<keyword evidence="3" id="KW-1185">Reference proteome</keyword>
<dbReference type="EMBL" id="LT594323">
    <property type="protein sequence ID" value="SBT47996.1"/>
    <property type="molecule type" value="Genomic_DNA"/>
</dbReference>
<dbReference type="AlphaFoldDB" id="A0A1A8ZVY1"/>